<feature type="region of interest" description="Disordered" evidence="1">
    <location>
        <begin position="75"/>
        <end position="95"/>
    </location>
</feature>
<dbReference type="PANTHER" id="PTHR38788:SF3">
    <property type="entry name" value="CLR5 DOMAIN-CONTAINING PROTEIN"/>
    <property type="match status" value="1"/>
</dbReference>
<dbReference type="EMBL" id="JAAOAS010000429">
    <property type="protein sequence ID" value="KAF5576374.1"/>
    <property type="molecule type" value="Genomic_DNA"/>
</dbReference>
<gene>
    <name evidence="3" type="ORF">FPCIR_12633</name>
</gene>
<dbReference type="AlphaFoldDB" id="A0A8H5KLC1"/>
<accession>A0A8H5KLC1</accession>
<dbReference type="Proteomes" id="UP000546213">
    <property type="component" value="Unassembled WGS sequence"/>
</dbReference>
<feature type="non-terminal residue" evidence="3">
    <location>
        <position position="1"/>
    </location>
</feature>
<dbReference type="Pfam" id="PF14420">
    <property type="entry name" value="Clr5"/>
    <property type="match status" value="1"/>
</dbReference>
<organism evidence="3 4">
    <name type="scientific">Fusarium pseudocircinatum</name>
    <dbReference type="NCBI Taxonomy" id="56676"/>
    <lineage>
        <taxon>Eukaryota</taxon>
        <taxon>Fungi</taxon>
        <taxon>Dikarya</taxon>
        <taxon>Ascomycota</taxon>
        <taxon>Pezizomycotina</taxon>
        <taxon>Sordariomycetes</taxon>
        <taxon>Hypocreomycetidae</taxon>
        <taxon>Hypocreales</taxon>
        <taxon>Nectriaceae</taxon>
        <taxon>Fusarium</taxon>
        <taxon>Fusarium fujikuroi species complex</taxon>
    </lineage>
</organism>
<evidence type="ECO:0000313" key="3">
    <source>
        <dbReference type="EMBL" id="KAF5576374.1"/>
    </source>
</evidence>
<feature type="domain" description="Clr5" evidence="2">
    <location>
        <begin position="21"/>
        <end position="73"/>
    </location>
</feature>
<protein>
    <recommendedName>
        <fullName evidence="2">Clr5 domain-containing protein</fullName>
    </recommendedName>
</protein>
<keyword evidence="4" id="KW-1185">Reference proteome</keyword>
<evidence type="ECO:0000256" key="1">
    <source>
        <dbReference type="SAM" id="MobiDB-lite"/>
    </source>
</evidence>
<reference evidence="3 4" key="1">
    <citation type="submission" date="2020-05" db="EMBL/GenBank/DDBJ databases">
        <title>Identification and distribution of gene clusters putatively required for synthesis of sphingolipid metabolism inhibitors in phylogenetically diverse species of the filamentous fungus Fusarium.</title>
        <authorList>
            <person name="Kim H.-S."/>
            <person name="Busman M."/>
            <person name="Brown D.W."/>
            <person name="Divon H."/>
            <person name="Uhlig S."/>
            <person name="Proctor R.H."/>
        </authorList>
    </citation>
    <scope>NUCLEOTIDE SEQUENCE [LARGE SCALE GENOMIC DNA]</scope>
    <source>
        <strain evidence="3 4">NRRL 36939</strain>
    </source>
</reference>
<evidence type="ECO:0000313" key="4">
    <source>
        <dbReference type="Proteomes" id="UP000546213"/>
    </source>
</evidence>
<dbReference type="PANTHER" id="PTHR38788">
    <property type="entry name" value="CLR5 DOMAIN-CONTAINING PROTEIN"/>
    <property type="match status" value="1"/>
</dbReference>
<comment type="caution">
    <text evidence="3">The sequence shown here is derived from an EMBL/GenBank/DDBJ whole genome shotgun (WGS) entry which is preliminary data.</text>
</comment>
<dbReference type="OrthoDB" id="5085187at2759"/>
<sequence length="95" mass="11069">MGSSNLKWVYGSTHRAQDVSNEAVDEYKNIIQQLYLDQNMTREEVLSHLKDTHGFSLSTNQFSKATKRWGFYKQSRRARANVTPPESITEEEEEE</sequence>
<dbReference type="InterPro" id="IPR025676">
    <property type="entry name" value="Clr5_dom"/>
</dbReference>
<proteinExistence type="predicted"/>
<evidence type="ECO:0000259" key="2">
    <source>
        <dbReference type="Pfam" id="PF14420"/>
    </source>
</evidence>
<name>A0A8H5KLC1_9HYPO</name>